<dbReference type="InterPro" id="IPR036249">
    <property type="entry name" value="Thioredoxin-like_sf"/>
</dbReference>
<dbReference type="Proteomes" id="UP001138961">
    <property type="component" value="Unassembled WGS sequence"/>
</dbReference>
<protein>
    <submittedName>
        <fullName evidence="3">Glutathione S-transferase family protein</fullName>
    </submittedName>
</protein>
<evidence type="ECO:0000313" key="3">
    <source>
        <dbReference type="EMBL" id="MCB5199731.1"/>
    </source>
</evidence>
<sequence>MTHQPLRLHYAPDNASLCIRLACELLDIPYQTVLVDRASRAQDSAAYRALNPAGLIPVLETDDGPVFETAAILIWLANRYPGQLMPAPATTGEAAALSWLLWLANTLHPTLRMTFYPAQYMPDAPDDFRAAMQRRLSSHLHLLDRHATTLHPVHHCYLAPMLRWTSLYGDNAGWFTLTDYPRLHDLARQCEVSAHARRAAQAEGLGDTPFSAPRLANPPEGSAT</sequence>
<dbReference type="InterPro" id="IPR036282">
    <property type="entry name" value="Glutathione-S-Trfase_C_sf"/>
</dbReference>
<dbReference type="RefSeq" id="WP_226748398.1">
    <property type="nucleotide sequence ID" value="NZ_JAJATZ010000004.1"/>
</dbReference>
<dbReference type="Gene3D" id="1.20.1050.10">
    <property type="match status" value="1"/>
</dbReference>
<dbReference type="SUPFAM" id="SSF52833">
    <property type="entry name" value="Thioredoxin-like"/>
    <property type="match status" value="1"/>
</dbReference>
<dbReference type="Gene3D" id="3.40.30.10">
    <property type="entry name" value="Glutaredoxin"/>
    <property type="match status" value="1"/>
</dbReference>
<organism evidence="3 4">
    <name type="scientific">Loktanella gaetbuli</name>
    <dbReference type="NCBI Taxonomy" id="2881335"/>
    <lineage>
        <taxon>Bacteria</taxon>
        <taxon>Pseudomonadati</taxon>
        <taxon>Pseudomonadota</taxon>
        <taxon>Alphaproteobacteria</taxon>
        <taxon>Rhodobacterales</taxon>
        <taxon>Roseobacteraceae</taxon>
        <taxon>Loktanella</taxon>
    </lineage>
</organism>
<name>A0ABS8BWA1_9RHOB</name>
<dbReference type="InterPro" id="IPR040079">
    <property type="entry name" value="Glutathione_S-Trfase"/>
</dbReference>
<dbReference type="CDD" id="cd03057">
    <property type="entry name" value="GST_N_Beta"/>
    <property type="match status" value="1"/>
</dbReference>
<keyword evidence="4" id="KW-1185">Reference proteome</keyword>
<reference evidence="3" key="1">
    <citation type="submission" date="2021-10" db="EMBL/GenBank/DDBJ databases">
        <title>Loktanella gaetbuli sp. nov., isolated from a tidal flat.</title>
        <authorList>
            <person name="Park S."/>
            <person name="Yoon J.-H."/>
        </authorList>
    </citation>
    <scope>NUCLEOTIDE SEQUENCE</scope>
    <source>
        <strain evidence="3">TSTF-M6</strain>
    </source>
</reference>
<dbReference type="PANTHER" id="PTHR44051:SF8">
    <property type="entry name" value="GLUTATHIONE S-TRANSFERASE GSTA"/>
    <property type="match status" value="1"/>
</dbReference>
<evidence type="ECO:0000313" key="4">
    <source>
        <dbReference type="Proteomes" id="UP001138961"/>
    </source>
</evidence>
<dbReference type="PANTHER" id="PTHR44051">
    <property type="entry name" value="GLUTATHIONE S-TRANSFERASE-RELATED"/>
    <property type="match status" value="1"/>
</dbReference>
<proteinExistence type="predicted"/>
<accession>A0ABS8BWA1</accession>
<dbReference type="SUPFAM" id="SSF47616">
    <property type="entry name" value="GST C-terminal domain-like"/>
    <property type="match status" value="1"/>
</dbReference>
<gene>
    <name evidence="3" type="ORF">LGQ03_10810</name>
</gene>
<feature type="region of interest" description="Disordered" evidence="1">
    <location>
        <begin position="201"/>
        <end position="224"/>
    </location>
</feature>
<dbReference type="Pfam" id="PF13409">
    <property type="entry name" value="GST_N_2"/>
    <property type="match status" value="1"/>
</dbReference>
<dbReference type="InterPro" id="IPR004045">
    <property type="entry name" value="Glutathione_S-Trfase_N"/>
</dbReference>
<dbReference type="EMBL" id="JAJATZ010000004">
    <property type="protein sequence ID" value="MCB5199731.1"/>
    <property type="molecule type" value="Genomic_DNA"/>
</dbReference>
<evidence type="ECO:0000256" key="1">
    <source>
        <dbReference type="SAM" id="MobiDB-lite"/>
    </source>
</evidence>
<dbReference type="PROSITE" id="PS50404">
    <property type="entry name" value="GST_NTER"/>
    <property type="match status" value="1"/>
</dbReference>
<feature type="domain" description="GST N-terminal" evidence="2">
    <location>
        <begin position="3"/>
        <end position="84"/>
    </location>
</feature>
<evidence type="ECO:0000259" key="2">
    <source>
        <dbReference type="PROSITE" id="PS50404"/>
    </source>
</evidence>
<dbReference type="SFLD" id="SFLDS00019">
    <property type="entry name" value="Glutathione_Transferase_(cytos"/>
    <property type="match status" value="1"/>
</dbReference>
<comment type="caution">
    <text evidence="3">The sequence shown here is derived from an EMBL/GenBank/DDBJ whole genome shotgun (WGS) entry which is preliminary data.</text>
</comment>